<keyword evidence="8" id="KW-1185">Reference proteome</keyword>
<evidence type="ECO:0000259" key="5">
    <source>
        <dbReference type="PROSITE" id="PS50054"/>
    </source>
</evidence>
<dbReference type="SUPFAM" id="SSF52799">
    <property type="entry name" value="(Phosphotyrosine protein) phosphatases II"/>
    <property type="match status" value="1"/>
</dbReference>
<proteinExistence type="inferred from homology"/>
<evidence type="ECO:0000259" key="6">
    <source>
        <dbReference type="PROSITE" id="PS50056"/>
    </source>
</evidence>
<dbReference type="PANTHER" id="PTHR45961">
    <property type="entry name" value="IP21249P"/>
    <property type="match status" value="1"/>
</dbReference>
<gene>
    <name evidence="7" type="ORF">niasHT_027635</name>
</gene>
<dbReference type="Gene3D" id="3.90.190.10">
    <property type="entry name" value="Protein tyrosine phosphatase superfamily"/>
    <property type="match status" value="1"/>
</dbReference>
<dbReference type="InterPro" id="IPR020422">
    <property type="entry name" value="TYR_PHOSPHATASE_DUAL_dom"/>
</dbReference>
<comment type="similarity">
    <text evidence="1">Belongs to the protein-tyrosine phosphatase family. Non-receptor class dual specificity subfamily.</text>
</comment>
<evidence type="ECO:0008006" key="9">
    <source>
        <dbReference type="Google" id="ProtNLM"/>
    </source>
</evidence>
<dbReference type="PANTHER" id="PTHR45961:SF3">
    <property type="entry name" value="DUAL SPECIFICITY PROTEIN PHOSPHATASE 14"/>
    <property type="match status" value="1"/>
</dbReference>
<organism evidence="7 8">
    <name type="scientific">Heterodera trifolii</name>
    <dbReference type="NCBI Taxonomy" id="157864"/>
    <lineage>
        <taxon>Eukaryota</taxon>
        <taxon>Metazoa</taxon>
        <taxon>Ecdysozoa</taxon>
        <taxon>Nematoda</taxon>
        <taxon>Chromadorea</taxon>
        <taxon>Rhabditida</taxon>
        <taxon>Tylenchina</taxon>
        <taxon>Tylenchomorpha</taxon>
        <taxon>Tylenchoidea</taxon>
        <taxon>Heteroderidae</taxon>
        <taxon>Heteroderinae</taxon>
        <taxon>Heterodera</taxon>
    </lineage>
</organism>
<protein>
    <recommendedName>
        <fullName evidence="9">Protein-tyrosine-phosphatase</fullName>
    </recommendedName>
</protein>
<evidence type="ECO:0000313" key="7">
    <source>
        <dbReference type="EMBL" id="KAL3098090.1"/>
    </source>
</evidence>
<evidence type="ECO:0000256" key="2">
    <source>
        <dbReference type="ARBA" id="ARBA00022801"/>
    </source>
</evidence>
<accession>A0ABD2K5C2</accession>
<sequence length="296" mass="33429">MFLTERTIERRMDRRTDGRQVGEQLDNANLLGGNWGREGQMSRPKDSQTPQGRRGGQRQPRGQIAQFLTMSNRRVMQREVQRPFSPTTTESSIELSFRRAMSLSSSSSNFSSSPRPPCLFAICEVRPHLYIAGYASVEEAKLRSLRITHCVDATNIPKTKRVPFCEYLCVPIDDSLAANANRHFQDTADFVAQAQQKGGKTLIYCAAGVSRAATLTIMALVINEGFTLRDAYYRVLESRPIIAPNLGFWRQMIAWEAERNGGRATVALLKGMRTPVPDVYLHKSEHSPHFEHQRSK</sequence>
<dbReference type="EMBL" id="JBICBT010000830">
    <property type="protein sequence ID" value="KAL3098090.1"/>
    <property type="molecule type" value="Genomic_DNA"/>
</dbReference>
<keyword evidence="2" id="KW-0378">Hydrolase</keyword>
<dbReference type="InterPro" id="IPR000340">
    <property type="entry name" value="Dual-sp_phosphatase_cat-dom"/>
</dbReference>
<feature type="compositionally biased region" description="Basic and acidic residues" evidence="4">
    <location>
        <begin position="1"/>
        <end position="20"/>
    </location>
</feature>
<dbReference type="InterPro" id="IPR029021">
    <property type="entry name" value="Prot-tyrosine_phosphatase-like"/>
</dbReference>
<dbReference type="PROSITE" id="PS50056">
    <property type="entry name" value="TYR_PHOSPHATASE_2"/>
    <property type="match status" value="1"/>
</dbReference>
<name>A0ABD2K5C2_9BILA</name>
<dbReference type="CDD" id="cd14514">
    <property type="entry name" value="DUSP14-like"/>
    <property type="match status" value="1"/>
</dbReference>
<dbReference type="Pfam" id="PF00782">
    <property type="entry name" value="DSPc"/>
    <property type="match status" value="1"/>
</dbReference>
<dbReference type="Proteomes" id="UP001620626">
    <property type="component" value="Unassembled WGS sequence"/>
</dbReference>
<dbReference type="SMART" id="SM00195">
    <property type="entry name" value="DSPc"/>
    <property type="match status" value="1"/>
</dbReference>
<feature type="domain" description="Tyrosine-protein phosphatase" evidence="5">
    <location>
        <begin position="121"/>
        <end position="261"/>
    </location>
</feature>
<dbReference type="GO" id="GO:0004721">
    <property type="term" value="F:phosphoprotein phosphatase activity"/>
    <property type="evidence" value="ECO:0007669"/>
    <property type="project" value="UniProtKB-KW"/>
</dbReference>
<reference evidence="7 8" key="1">
    <citation type="submission" date="2024-10" db="EMBL/GenBank/DDBJ databases">
        <authorList>
            <person name="Kim D."/>
        </authorList>
    </citation>
    <scope>NUCLEOTIDE SEQUENCE [LARGE SCALE GENOMIC DNA]</scope>
    <source>
        <strain evidence="7">BH-2024</strain>
    </source>
</reference>
<evidence type="ECO:0000256" key="1">
    <source>
        <dbReference type="ARBA" id="ARBA00008601"/>
    </source>
</evidence>
<dbReference type="AlphaFoldDB" id="A0ABD2K5C2"/>
<dbReference type="InterPro" id="IPR052103">
    <property type="entry name" value="Dual_spec_Phospatases"/>
</dbReference>
<dbReference type="InterPro" id="IPR000387">
    <property type="entry name" value="Tyr_Pase_dom"/>
</dbReference>
<evidence type="ECO:0000313" key="8">
    <source>
        <dbReference type="Proteomes" id="UP001620626"/>
    </source>
</evidence>
<evidence type="ECO:0000256" key="3">
    <source>
        <dbReference type="ARBA" id="ARBA00022912"/>
    </source>
</evidence>
<evidence type="ECO:0000256" key="4">
    <source>
        <dbReference type="SAM" id="MobiDB-lite"/>
    </source>
</evidence>
<comment type="caution">
    <text evidence="7">The sequence shown here is derived from an EMBL/GenBank/DDBJ whole genome shotgun (WGS) entry which is preliminary data.</text>
</comment>
<feature type="region of interest" description="Disordered" evidence="4">
    <location>
        <begin position="1"/>
        <end position="62"/>
    </location>
</feature>
<feature type="domain" description="Tyrosine specific protein phosphatases" evidence="6">
    <location>
        <begin position="182"/>
        <end position="240"/>
    </location>
</feature>
<dbReference type="PROSITE" id="PS50054">
    <property type="entry name" value="TYR_PHOSPHATASE_DUAL"/>
    <property type="match status" value="1"/>
</dbReference>
<keyword evidence="3" id="KW-0904">Protein phosphatase</keyword>